<reference evidence="2 3" key="2">
    <citation type="submission" date="2018-06" db="EMBL/GenBank/DDBJ databases">
        <authorList>
            <person name="Zhirakovskaya E."/>
        </authorList>
    </citation>
    <scope>NUCLEOTIDE SEQUENCE [LARGE SCALE GENOMIC DNA]</scope>
    <source>
        <strain evidence="2 3">FBKL4.011</strain>
    </source>
</reference>
<dbReference type="RefSeq" id="WP_113659855.1">
    <property type="nucleotide sequence ID" value="NZ_KZ845672.1"/>
</dbReference>
<evidence type="ECO:0000259" key="1">
    <source>
        <dbReference type="Pfam" id="PF13485"/>
    </source>
</evidence>
<accession>A0A364K1V3</accession>
<feature type="domain" description="Peptidase MA-like" evidence="1">
    <location>
        <begin position="181"/>
        <end position="326"/>
    </location>
</feature>
<sequence>MYIFRLLICLLVILLHLNSMGLTVEASSPVNILSSLIKQKEQAVNQHDWSRYVSILHPDHPYYIQEQKRWFFDTIQYIDPGSYQINLLSVISQSDQQIDVWVQQSYKRNGKLFTIKYPLRFVKTHLGFKDADLAFHQIQSDSIVVRFSDSKLKEQGKLALDTLKKAIFLLSSKYHWRPKRIEVKLYHHPEIFRQSVKPSLPKWAIGWHEADQAIKFVAEGMDKKELAFGLIHELVHQMVSEITNDNASYWLQEGAATYYEKNLLSKPMSGKIIRTPLIGLDRLEKIRLEKLPMHQAHLYYQSCYHLFDFMVQEYGEKQMRRFFTFLGKFPKLDCESSEKIKTTNWRTRKGIDHVWGISVEELSKKWLNHS</sequence>
<reference evidence="2 3" key="1">
    <citation type="submission" date="2018-06" db="EMBL/GenBank/DDBJ databases">
        <title>Thermoflavimicrobium daqus sp. nov., a thermophilic microbe isolated from Moutai-flavour Daqu.</title>
        <authorList>
            <person name="Wang X."/>
            <person name="Zhou H."/>
        </authorList>
    </citation>
    <scope>NUCLEOTIDE SEQUENCE [LARGE SCALE GENOMIC DNA]</scope>
    <source>
        <strain evidence="2 3">FBKL4.011</strain>
    </source>
</reference>
<comment type="caution">
    <text evidence="2">The sequence shown here is derived from an EMBL/GenBank/DDBJ whole genome shotgun (WGS) entry which is preliminary data.</text>
</comment>
<evidence type="ECO:0000313" key="2">
    <source>
        <dbReference type="EMBL" id="RAL22012.1"/>
    </source>
</evidence>
<keyword evidence="3" id="KW-1185">Reference proteome</keyword>
<dbReference type="EMBL" id="QJKK01000010">
    <property type="protein sequence ID" value="RAL22012.1"/>
    <property type="molecule type" value="Genomic_DNA"/>
</dbReference>
<dbReference type="InterPro" id="IPR039568">
    <property type="entry name" value="Peptidase_MA-like_dom"/>
</dbReference>
<organism evidence="2 3">
    <name type="scientific">Thermoflavimicrobium daqui</name>
    <dbReference type="NCBI Taxonomy" id="2137476"/>
    <lineage>
        <taxon>Bacteria</taxon>
        <taxon>Bacillati</taxon>
        <taxon>Bacillota</taxon>
        <taxon>Bacilli</taxon>
        <taxon>Bacillales</taxon>
        <taxon>Thermoactinomycetaceae</taxon>
        <taxon>Thermoflavimicrobium</taxon>
    </lineage>
</organism>
<dbReference type="OrthoDB" id="57539at2"/>
<name>A0A364K1V3_9BACL</name>
<dbReference type="Proteomes" id="UP000251213">
    <property type="component" value="Unassembled WGS sequence"/>
</dbReference>
<gene>
    <name evidence="2" type="ORF">DL897_14460</name>
</gene>
<protein>
    <recommendedName>
        <fullName evidence="1">Peptidase MA-like domain-containing protein</fullName>
    </recommendedName>
</protein>
<dbReference type="AlphaFoldDB" id="A0A364K1V3"/>
<evidence type="ECO:0000313" key="3">
    <source>
        <dbReference type="Proteomes" id="UP000251213"/>
    </source>
</evidence>
<dbReference type="Pfam" id="PF13485">
    <property type="entry name" value="Peptidase_MA_2"/>
    <property type="match status" value="1"/>
</dbReference>
<proteinExistence type="predicted"/>